<reference evidence="2" key="1">
    <citation type="journal article" date="2021" name="Int. J. Syst. Evol. Microbiol.">
        <title>Actinocatenispora comari sp. nov., an endophytic actinomycete isolated from aerial parts of Comarum salesowianum.</title>
        <authorList>
            <person name="Oyunbileg N."/>
            <person name="Iizaka Y."/>
            <person name="Hamada M."/>
            <person name="Davaapurev B.O."/>
            <person name="Fukumoto A."/>
            <person name="Tsetseg B."/>
            <person name="Kato F."/>
            <person name="Tamura T."/>
            <person name="Batkhuu J."/>
            <person name="Anzai Y."/>
        </authorList>
    </citation>
    <scope>NUCLEOTIDE SEQUENCE [LARGE SCALE GENOMIC DNA]</scope>
    <source>
        <strain evidence="2">NUM-2625</strain>
    </source>
</reference>
<evidence type="ECO:0000313" key="1">
    <source>
        <dbReference type="EMBL" id="GIL29033.1"/>
    </source>
</evidence>
<sequence length="117" mass="11742">MDELALAVATTVATKGAEALVSGARSAVAALVRCVRDRVAGPGDRGGLLGPGESIEAFAAGIARAMDGDPAFAAMLRRLWADASVELSAVEGGVVNVFTGSGRNVVQARDIQGGVSF</sequence>
<dbReference type="RefSeq" id="WP_207126734.1">
    <property type="nucleotide sequence ID" value="NZ_BOPO01000084.1"/>
</dbReference>
<protein>
    <submittedName>
        <fullName evidence="1">Uncharacterized protein</fullName>
    </submittedName>
</protein>
<proteinExistence type="predicted"/>
<dbReference type="Proteomes" id="UP000614996">
    <property type="component" value="Unassembled WGS sequence"/>
</dbReference>
<comment type="caution">
    <text evidence="1">The sequence shown here is derived from an EMBL/GenBank/DDBJ whole genome shotgun (WGS) entry which is preliminary data.</text>
</comment>
<evidence type="ECO:0000313" key="2">
    <source>
        <dbReference type="Proteomes" id="UP000614996"/>
    </source>
</evidence>
<gene>
    <name evidence="1" type="ORF">NUM_42870</name>
</gene>
<name>A0A8J4EMQ7_9ACTN</name>
<dbReference type="AlphaFoldDB" id="A0A8J4EMQ7"/>
<keyword evidence="2" id="KW-1185">Reference proteome</keyword>
<organism evidence="1 2">
    <name type="scientific">Actinocatenispora comari</name>
    <dbReference type="NCBI Taxonomy" id="2807577"/>
    <lineage>
        <taxon>Bacteria</taxon>
        <taxon>Bacillati</taxon>
        <taxon>Actinomycetota</taxon>
        <taxon>Actinomycetes</taxon>
        <taxon>Micromonosporales</taxon>
        <taxon>Micromonosporaceae</taxon>
        <taxon>Actinocatenispora</taxon>
    </lineage>
</organism>
<dbReference type="EMBL" id="BOPO01000084">
    <property type="protein sequence ID" value="GIL29033.1"/>
    <property type="molecule type" value="Genomic_DNA"/>
</dbReference>
<accession>A0A8J4EMQ7</accession>